<dbReference type="RefSeq" id="WP_156900742.1">
    <property type="nucleotide sequence ID" value="NZ_CP091521.1"/>
</dbReference>
<evidence type="ECO:0000313" key="1">
    <source>
        <dbReference type="EMBL" id="UOP05285.1"/>
    </source>
</evidence>
<gene>
    <name evidence="1" type="ORF">LVJ77_03490</name>
</gene>
<accession>A0A8T9MWR0</accession>
<name>A0A8T9MWR0_9NEIS</name>
<reference evidence="1" key="2">
    <citation type="submission" date="2024-09" db="EMBL/GenBank/DDBJ databases">
        <authorList>
            <person name="Veyrier F.J."/>
        </authorList>
    </citation>
    <scope>NUCLEOTIDE SEQUENCE</scope>
    <source>
        <strain evidence="1">17694</strain>
    </source>
</reference>
<dbReference type="Proteomes" id="UP000831534">
    <property type="component" value="Chromosome"/>
</dbReference>
<sequence length="77" mass="8382">MHTCELLIWHDPDTNAAALLAAVAECGARLVYRAGAAPNMLAVALPPQLCPKRAQHHFWQVRGVVLVQQPLPSPRHG</sequence>
<dbReference type="EMBL" id="CP091521">
    <property type="protein sequence ID" value="UOP05285.1"/>
    <property type="molecule type" value="Genomic_DNA"/>
</dbReference>
<organism evidence="1 2">
    <name type="scientific">Conchiformibius kuhniae</name>
    <dbReference type="NCBI Taxonomy" id="211502"/>
    <lineage>
        <taxon>Bacteria</taxon>
        <taxon>Pseudomonadati</taxon>
        <taxon>Pseudomonadota</taxon>
        <taxon>Betaproteobacteria</taxon>
        <taxon>Neisseriales</taxon>
        <taxon>Neisseriaceae</taxon>
        <taxon>Conchiformibius</taxon>
    </lineage>
</organism>
<protein>
    <submittedName>
        <fullName evidence="1">Uncharacterized protein</fullName>
    </submittedName>
</protein>
<dbReference type="KEGG" id="ckh:LVJ77_03490"/>
<dbReference type="AlphaFoldDB" id="A0A8T9MWR0"/>
<evidence type="ECO:0000313" key="2">
    <source>
        <dbReference type="Proteomes" id="UP000831534"/>
    </source>
</evidence>
<keyword evidence="2" id="KW-1185">Reference proteome</keyword>
<proteinExistence type="predicted"/>
<reference evidence="1" key="1">
    <citation type="journal article" date="2022" name="Res Sq">
        <title>Evolution of multicellular longitudinally dividing oral cavity symbionts (Neisseriaceae).</title>
        <authorList>
            <person name="Nyongesa S."/>
            <person name="Weber P."/>
            <person name="Bernet E."/>
            <person name="Pullido F."/>
            <person name="Nieckarz M."/>
            <person name="Delaby M."/>
            <person name="Nieves C."/>
            <person name="Viehboeck T."/>
            <person name="Krause N."/>
            <person name="Rivera-Millot A."/>
            <person name="Nakamura A."/>
            <person name="Vischer N."/>
            <person name="VanNieuwenhze M."/>
            <person name="Brun Y."/>
            <person name="Cava F."/>
            <person name="Bulgheresi S."/>
            <person name="Veyrier F."/>
        </authorList>
    </citation>
    <scope>NUCLEOTIDE SEQUENCE</scope>
    <source>
        <strain evidence="1">17694</strain>
    </source>
</reference>